<evidence type="ECO:0000313" key="6">
    <source>
        <dbReference type="EMBL" id="KHK97218.1"/>
    </source>
</evidence>
<dbReference type="InterPro" id="IPR014743">
    <property type="entry name" value="Cl-channel_core"/>
</dbReference>
<feature type="transmembrane region" description="Helical" evidence="5">
    <location>
        <begin position="62"/>
        <end position="82"/>
    </location>
</feature>
<dbReference type="STRING" id="1348253.LK09_13295"/>
<proteinExistence type="predicted"/>
<dbReference type="InterPro" id="IPR050368">
    <property type="entry name" value="ClC-type_chloride_channel"/>
</dbReference>
<comment type="caution">
    <text evidence="6">The sequence shown here is derived from an EMBL/GenBank/DDBJ whole genome shotgun (WGS) entry which is preliminary data.</text>
</comment>
<dbReference type="Proteomes" id="UP000031030">
    <property type="component" value="Unassembled WGS sequence"/>
</dbReference>
<protein>
    <submittedName>
        <fullName evidence="6">Ion channel protein</fullName>
    </submittedName>
</protein>
<dbReference type="OrthoDB" id="2729535at2"/>
<keyword evidence="3 5" id="KW-1133">Transmembrane helix</keyword>
<comment type="subcellular location">
    <subcellularLocation>
        <location evidence="1">Membrane</location>
        <topology evidence="1">Multi-pass membrane protein</topology>
    </subcellularLocation>
</comment>
<feature type="transmembrane region" description="Helical" evidence="5">
    <location>
        <begin position="227"/>
        <end position="252"/>
    </location>
</feature>
<organism evidence="6 7">
    <name type="scientific">Microbacterium mangrovi</name>
    <dbReference type="NCBI Taxonomy" id="1348253"/>
    <lineage>
        <taxon>Bacteria</taxon>
        <taxon>Bacillati</taxon>
        <taxon>Actinomycetota</taxon>
        <taxon>Actinomycetes</taxon>
        <taxon>Micrococcales</taxon>
        <taxon>Microbacteriaceae</taxon>
        <taxon>Microbacterium</taxon>
    </lineage>
</organism>
<dbReference type="GO" id="GO:0005886">
    <property type="term" value="C:plasma membrane"/>
    <property type="evidence" value="ECO:0007669"/>
    <property type="project" value="TreeGrafter"/>
</dbReference>
<accession>A0A0B2A6P4</accession>
<feature type="transmembrane region" description="Helical" evidence="5">
    <location>
        <begin position="102"/>
        <end position="122"/>
    </location>
</feature>
<dbReference type="AlphaFoldDB" id="A0A0B2A6P4"/>
<feature type="transmembrane region" description="Helical" evidence="5">
    <location>
        <begin position="192"/>
        <end position="215"/>
    </location>
</feature>
<feature type="transmembrane region" description="Helical" evidence="5">
    <location>
        <begin position="152"/>
        <end position="180"/>
    </location>
</feature>
<feature type="transmembrane region" description="Helical" evidence="5">
    <location>
        <begin position="264"/>
        <end position="287"/>
    </location>
</feature>
<feature type="transmembrane region" description="Helical" evidence="5">
    <location>
        <begin position="128"/>
        <end position="145"/>
    </location>
</feature>
<dbReference type="NCBIfam" id="NF002971">
    <property type="entry name" value="PRK03655.1"/>
    <property type="match status" value="1"/>
</dbReference>
<dbReference type="Pfam" id="PF00654">
    <property type="entry name" value="Voltage_CLC"/>
    <property type="match status" value="1"/>
</dbReference>
<dbReference type="Gene3D" id="1.10.3080.10">
    <property type="entry name" value="Clc chloride channel"/>
    <property type="match status" value="1"/>
</dbReference>
<evidence type="ECO:0000256" key="5">
    <source>
        <dbReference type="SAM" id="Phobius"/>
    </source>
</evidence>
<dbReference type="EMBL" id="JTDK01000011">
    <property type="protein sequence ID" value="KHK97218.1"/>
    <property type="molecule type" value="Genomic_DNA"/>
</dbReference>
<name>A0A0B2A6P4_9MICO</name>
<dbReference type="PANTHER" id="PTHR43427">
    <property type="entry name" value="CHLORIDE CHANNEL PROTEIN CLC-E"/>
    <property type="match status" value="1"/>
</dbReference>
<keyword evidence="4 5" id="KW-0472">Membrane</keyword>
<dbReference type="CDD" id="cd00400">
    <property type="entry name" value="Voltage_gated_ClC"/>
    <property type="match status" value="1"/>
</dbReference>
<evidence type="ECO:0000256" key="1">
    <source>
        <dbReference type="ARBA" id="ARBA00004141"/>
    </source>
</evidence>
<evidence type="ECO:0000256" key="4">
    <source>
        <dbReference type="ARBA" id="ARBA00023136"/>
    </source>
</evidence>
<feature type="transmembrane region" description="Helical" evidence="5">
    <location>
        <begin position="12"/>
        <end position="35"/>
    </location>
</feature>
<dbReference type="RefSeq" id="WP_039400180.1">
    <property type="nucleotide sequence ID" value="NZ_JTDK01000011.1"/>
</dbReference>
<dbReference type="PANTHER" id="PTHR43427:SF9">
    <property type="entry name" value="ION-TRANSPORT PROTEIN YFEO-RELATED"/>
    <property type="match status" value="1"/>
</dbReference>
<dbReference type="InterPro" id="IPR001807">
    <property type="entry name" value="ClC"/>
</dbReference>
<dbReference type="PRINTS" id="PR00762">
    <property type="entry name" value="CLCHANNEL"/>
</dbReference>
<evidence type="ECO:0000313" key="7">
    <source>
        <dbReference type="Proteomes" id="UP000031030"/>
    </source>
</evidence>
<keyword evidence="7" id="KW-1185">Reference proteome</keyword>
<dbReference type="SUPFAM" id="SSF81340">
    <property type="entry name" value="Clc chloride channel"/>
    <property type="match status" value="1"/>
</dbReference>
<sequence length="423" mass="43673">MSDVKPARASVRTLVAGAVPALLIGIGSAVTLRIIDLLSDQVNALWWTTLPHLFGATNTTPWWIFTVLTITGALIGLVVWLVPGHGGFDSAVTELDGPFPKLTALPSLALVLVLSLAGGVSLGPENPIIAINAALAIALISRLTTRMPAPLLALLALSGTLGALFGTPVAAALLFTGVVAGTNLPGSLWDKLFFPLVAAAAGSITMLMLGGNILAFKMADTGPFQPIWLLTGFVVAAAAAVIAIAMAWVFPFVHRVFHSLRNPFLFTLLGGAILGVLGMLGGPITLFKGADQTIELLQHPSDYSITQLASFAGIKILALLVAASAGFRGGRIFPAVFIGAALGLLAASLIPGMPVALAVASSLMGVMLVVGRDGWLAIFVAVALTGDVNLLTVLCVIIIPVWLIVTKAPEMVVKVKNPAKEFA</sequence>
<gene>
    <name evidence="6" type="ORF">LK09_13295</name>
</gene>
<dbReference type="GO" id="GO:0015108">
    <property type="term" value="F:chloride transmembrane transporter activity"/>
    <property type="evidence" value="ECO:0007669"/>
    <property type="project" value="InterPro"/>
</dbReference>
<evidence type="ECO:0000256" key="2">
    <source>
        <dbReference type="ARBA" id="ARBA00022692"/>
    </source>
</evidence>
<evidence type="ECO:0000256" key="3">
    <source>
        <dbReference type="ARBA" id="ARBA00022989"/>
    </source>
</evidence>
<feature type="transmembrane region" description="Helical" evidence="5">
    <location>
        <begin position="332"/>
        <end position="350"/>
    </location>
</feature>
<feature type="transmembrane region" description="Helical" evidence="5">
    <location>
        <begin position="388"/>
        <end position="406"/>
    </location>
</feature>
<reference evidence="6 7" key="1">
    <citation type="submission" date="2014-11" db="EMBL/GenBank/DDBJ databases">
        <title>Genome sequence of Microbacterium mangrovi MUSC 115(T).</title>
        <authorList>
            <person name="Lee L.-H."/>
        </authorList>
    </citation>
    <scope>NUCLEOTIDE SEQUENCE [LARGE SCALE GENOMIC DNA]</scope>
    <source>
        <strain evidence="6 7">MUSC 115</strain>
    </source>
</reference>
<keyword evidence="2 5" id="KW-0812">Transmembrane</keyword>